<dbReference type="OrthoDB" id="2168082at2"/>
<dbReference type="SUPFAM" id="SSF52172">
    <property type="entry name" value="CheY-like"/>
    <property type="match status" value="1"/>
</dbReference>
<dbReference type="PROSITE" id="PS50110">
    <property type="entry name" value="RESPONSE_REGULATORY"/>
    <property type="match status" value="1"/>
</dbReference>
<evidence type="ECO:0000313" key="5">
    <source>
        <dbReference type="Proteomes" id="UP000184532"/>
    </source>
</evidence>
<dbReference type="STRING" id="570519.SAMN04488116_2842"/>
<dbReference type="InterPro" id="IPR007492">
    <property type="entry name" value="LytTR_DNA-bd_dom"/>
</dbReference>
<dbReference type="RefSeq" id="WP_073180799.1">
    <property type="nucleotide sequence ID" value="NZ_FQWL01000005.1"/>
</dbReference>
<dbReference type="Gene3D" id="2.40.50.1020">
    <property type="entry name" value="LytTr DNA-binding domain"/>
    <property type="match status" value="1"/>
</dbReference>
<dbReference type="PROSITE" id="PS50930">
    <property type="entry name" value="HTH_LYTTR"/>
    <property type="match status" value="1"/>
</dbReference>
<dbReference type="Pfam" id="PF04397">
    <property type="entry name" value="LytTR"/>
    <property type="match status" value="1"/>
</dbReference>
<accession>A0A1M5NK00</accession>
<dbReference type="PANTHER" id="PTHR37299">
    <property type="entry name" value="TRANSCRIPTIONAL REGULATOR-RELATED"/>
    <property type="match status" value="1"/>
</dbReference>
<feature type="domain" description="HTH LytTR-type" evidence="3">
    <location>
        <begin position="153"/>
        <end position="255"/>
    </location>
</feature>
<dbReference type="Gene3D" id="3.40.50.2300">
    <property type="match status" value="1"/>
</dbReference>
<dbReference type="SMART" id="SM00850">
    <property type="entry name" value="LytTR"/>
    <property type="match status" value="1"/>
</dbReference>
<sequence>METEGTIKAIIVDDEARHHETLGKMLGNFCPEIEILGNAQNVSEAVSLIMDKSPQIIFLDIEMPGGNGFTLFDHFEEPPFEVIFTTAHDLYAINAIKYAALDYLMKPINIRELQDAVARAAKVINKKGVTVSSEKINVLKSNLKLEDQRFTKIALPSSDGIDFIEAEAIIRAEAERSYSNFYLQSGKKILVSKPLKEYEALLEQCNFFRVHKSHMINLTHLEKYVKGKGGYVIMKDGSHVDVSVRKKDDLLNRLM</sequence>
<feature type="modified residue" description="4-aspartylphosphate" evidence="1">
    <location>
        <position position="60"/>
    </location>
</feature>
<dbReference type="SMART" id="SM00448">
    <property type="entry name" value="REC"/>
    <property type="match status" value="1"/>
</dbReference>
<dbReference type="Proteomes" id="UP000184532">
    <property type="component" value="Unassembled WGS sequence"/>
</dbReference>
<evidence type="ECO:0000259" key="3">
    <source>
        <dbReference type="PROSITE" id="PS50930"/>
    </source>
</evidence>
<dbReference type="EMBL" id="FQWL01000005">
    <property type="protein sequence ID" value="SHG89851.1"/>
    <property type="molecule type" value="Genomic_DNA"/>
</dbReference>
<reference evidence="5" key="1">
    <citation type="submission" date="2016-11" db="EMBL/GenBank/DDBJ databases">
        <authorList>
            <person name="Varghese N."/>
            <person name="Submissions S."/>
        </authorList>
    </citation>
    <scope>NUCLEOTIDE SEQUENCE [LARGE SCALE GENOMIC DNA]</scope>
    <source>
        <strain evidence="5">DSM 22638</strain>
    </source>
</reference>
<dbReference type="InterPro" id="IPR011006">
    <property type="entry name" value="CheY-like_superfamily"/>
</dbReference>
<dbReference type="GO" id="GO:0000156">
    <property type="term" value="F:phosphorelay response regulator activity"/>
    <property type="evidence" value="ECO:0007669"/>
    <property type="project" value="InterPro"/>
</dbReference>
<gene>
    <name evidence="4" type="ORF">SAMN04488116_2842</name>
</gene>
<proteinExistence type="predicted"/>
<dbReference type="PANTHER" id="PTHR37299:SF1">
    <property type="entry name" value="STAGE 0 SPORULATION PROTEIN A HOMOLOG"/>
    <property type="match status" value="1"/>
</dbReference>
<organism evidence="4 5">
    <name type="scientific">Flagellimonas flava</name>
    <dbReference type="NCBI Taxonomy" id="570519"/>
    <lineage>
        <taxon>Bacteria</taxon>
        <taxon>Pseudomonadati</taxon>
        <taxon>Bacteroidota</taxon>
        <taxon>Flavobacteriia</taxon>
        <taxon>Flavobacteriales</taxon>
        <taxon>Flavobacteriaceae</taxon>
        <taxon>Flagellimonas</taxon>
    </lineage>
</organism>
<evidence type="ECO:0000313" key="4">
    <source>
        <dbReference type="EMBL" id="SHG89851.1"/>
    </source>
</evidence>
<dbReference type="Pfam" id="PF00072">
    <property type="entry name" value="Response_reg"/>
    <property type="match status" value="1"/>
</dbReference>
<keyword evidence="5" id="KW-1185">Reference proteome</keyword>
<evidence type="ECO:0000259" key="2">
    <source>
        <dbReference type="PROSITE" id="PS50110"/>
    </source>
</evidence>
<feature type="domain" description="Response regulatory" evidence="2">
    <location>
        <begin position="8"/>
        <end position="121"/>
    </location>
</feature>
<evidence type="ECO:0000256" key="1">
    <source>
        <dbReference type="PROSITE-ProRule" id="PRU00169"/>
    </source>
</evidence>
<dbReference type="InterPro" id="IPR001789">
    <property type="entry name" value="Sig_transdc_resp-reg_receiver"/>
</dbReference>
<dbReference type="GO" id="GO:0003677">
    <property type="term" value="F:DNA binding"/>
    <property type="evidence" value="ECO:0007669"/>
    <property type="project" value="InterPro"/>
</dbReference>
<name>A0A1M5NK00_9FLAO</name>
<keyword evidence="1" id="KW-0597">Phosphoprotein</keyword>
<dbReference type="InterPro" id="IPR046947">
    <property type="entry name" value="LytR-like"/>
</dbReference>
<dbReference type="AlphaFoldDB" id="A0A1M5NK00"/>
<protein>
    <submittedName>
        <fullName evidence="4">Two component transcriptional regulator, LytTR family</fullName>
    </submittedName>
</protein>